<dbReference type="InterPro" id="IPR035906">
    <property type="entry name" value="MetI-like_sf"/>
</dbReference>
<evidence type="ECO:0000256" key="1">
    <source>
        <dbReference type="ARBA" id="ARBA00004651"/>
    </source>
</evidence>
<evidence type="ECO:0000256" key="6">
    <source>
        <dbReference type="ARBA" id="ARBA00023136"/>
    </source>
</evidence>
<dbReference type="Pfam" id="PF00528">
    <property type="entry name" value="BPD_transp_1"/>
    <property type="match status" value="1"/>
</dbReference>
<dbReference type="PANTHER" id="PTHR30151">
    <property type="entry name" value="ALKANE SULFONATE ABC TRANSPORTER-RELATED, MEMBRANE SUBUNIT"/>
    <property type="match status" value="1"/>
</dbReference>
<sequence>MKISIIKKSRKITILIFWLLIWELCSLFVNQSLFLPSPLEVLKVLLTLITETYFWKSVFSSISRVIIGLFLSIVIGIIAGVASGLNKFIEEILNPLILGIRAIPVMSIIILALVWFKSYYVSVFTAILTCFPIVYTNVVEGIKNVDIKLIEMAQIYKVKKKYIIKDIYLPSIRPYIVSGVLMCLGLGFKVTVSSEVLSTPKYSIGLNLLNSKSMLDTSELFAWTIVVILFSFIFERTFKSYIEKIDKRN</sequence>
<feature type="transmembrane region" description="Helical" evidence="7">
    <location>
        <begin position="53"/>
        <end position="80"/>
    </location>
</feature>
<evidence type="ECO:0000256" key="2">
    <source>
        <dbReference type="ARBA" id="ARBA00022448"/>
    </source>
</evidence>
<dbReference type="InterPro" id="IPR000515">
    <property type="entry name" value="MetI-like"/>
</dbReference>
<dbReference type="CDD" id="cd06261">
    <property type="entry name" value="TM_PBP2"/>
    <property type="match status" value="1"/>
</dbReference>
<keyword evidence="4 7" id="KW-0812">Transmembrane</keyword>
<reference evidence="9 10" key="1">
    <citation type="submission" date="2016-02" db="EMBL/GenBank/DDBJ databases">
        <title>Genome sequence of Clostridium colicanis DSM 13634.</title>
        <authorList>
            <person name="Poehlein A."/>
            <person name="Daniel R."/>
        </authorList>
    </citation>
    <scope>NUCLEOTIDE SEQUENCE [LARGE SCALE GENOMIC DNA]</scope>
    <source>
        <strain evidence="9 10">DSM 13634</strain>
    </source>
</reference>
<keyword evidence="6 7" id="KW-0472">Membrane</keyword>
<dbReference type="SUPFAM" id="SSF161098">
    <property type="entry name" value="MetI-like"/>
    <property type="match status" value="1"/>
</dbReference>
<evidence type="ECO:0000313" key="10">
    <source>
        <dbReference type="Proteomes" id="UP000075374"/>
    </source>
</evidence>
<organism evidence="9 10">
    <name type="scientific">Clostridium colicanis DSM 13634</name>
    <dbReference type="NCBI Taxonomy" id="1121305"/>
    <lineage>
        <taxon>Bacteria</taxon>
        <taxon>Bacillati</taxon>
        <taxon>Bacillota</taxon>
        <taxon>Clostridia</taxon>
        <taxon>Eubacteriales</taxon>
        <taxon>Clostridiaceae</taxon>
        <taxon>Clostridium</taxon>
    </lineage>
</organism>
<dbReference type="AlphaFoldDB" id="A0A151ALT2"/>
<dbReference type="Proteomes" id="UP000075374">
    <property type="component" value="Unassembled WGS sequence"/>
</dbReference>
<evidence type="ECO:0000259" key="8">
    <source>
        <dbReference type="PROSITE" id="PS50928"/>
    </source>
</evidence>
<feature type="domain" description="ABC transmembrane type-1" evidence="8">
    <location>
        <begin position="58"/>
        <end position="238"/>
    </location>
</feature>
<feature type="transmembrane region" description="Helical" evidence="7">
    <location>
        <begin position="119"/>
        <end position="138"/>
    </location>
</feature>
<dbReference type="PATRIC" id="fig|1121305.3.peg.2098"/>
<feature type="transmembrane region" description="Helical" evidence="7">
    <location>
        <begin position="12"/>
        <end position="33"/>
    </location>
</feature>
<evidence type="ECO:0000256" key="3">
    <source>
        <dbReference type="ARBA" id="ARBA00022475"/>
    </source>
</evidence>
<dbReference type="RefSeq" id="WP_061858906.1">
    <property type="nucleotide sequence ID" value="NZ_LTBB01000011.1"/>
</dbReference>
<dbReference type="PANTHER" id="PTHR30151:SF0">
    <property type="entry name" value="ABC TRANSPORTER PERMEASE PROTEIN MJ0413-RELATED"/>
    <property type="match status" value="1"/>
</dbReference>
<keyword evidence="5 7" id="KW-1133">Transmembrane helix</keyword>
<evidence type="ECO:0000313" key="9">
    <source>
        <dbReference type="EMBL" id="KYH28367.1"/>
    </source>
</evidence>
<dbReference type="GO" id="GO:0055085">
    <property type="term" value="P:transmembrane transport"/>
    <property type="evidence" value="ECO:0007669"/>
    <property type="project" value="InterPro"/>
</dbReference>
<keyword evidence="3" id="KW-1003">Cell membrane</keyword>
<evidence type="ECO:0000256" key="7">
    <source>
        <dbReference type="RuleBase" id="RU363032"/>
    </source>
</evidence>
<name>A0A151ALT2_9CLOT</name>
<comment type="caution">
    <text evidence="9">The sequence shown here is derived from an EMBL/GenBank/DDBJ whole genome shotgun (WGS) entry which is preliminary data.</text>
</comment>
<keyword evidence="10" id="KW-1185">Reference proteome</keyword>
<feature type="transmembrane region" description="Helical" evidence="7">
    <location>
        <begin position="167"/>
        <end position="188"/>
    </location>
</feature>
<protein>
    <submittedName>
        <fullName evidence="9">Putative aliphatic sulfonates transport permease protein SsuC</fullName>
    </submittedName>
</protein>
<comment type="similarity">
    <text evidence="7">Belongs to the binding-protein-dependent transport system permease family.</text>
</comment>
<dbReference type="STRING" id="1121305.CLCOL_20950"/>
<gene>
    <name evidence="9" type="primary">ssuC_3</name>
    <name evidence="9" type="ORF">CLCOL_20950</name>
</gene>
<comment type="subcellular location">
    <subcellularLocation>
        <location evidence="1 7">Cell membrane</location>
        <topology evidence="1 7">Multi-pass membrane protein</topology>
    </subcellularLocation>
</comment>
<proteinExistence type="inferred from homology"/>
<evidence type="ECO:0000256" key="5">
    <source>
        <dbReference type="ARBA" id="ARBA00022989"/>
    </source>
</evidence>
<feature type="transmembrane region" description="Helical" evidence="7">
    <location>
        <begin position="220"/>
        <end position="238"/>
    </location>
</feature>
<dbReference type="EMBL" id="LTBB01000011">
    <property type="protein sequence ID" value="KYH28367.1"/>
    <property type="molecule type" value="Genomic_DNA"/>
</dbReference>
<feature type="transmembrane region" description="Helical" evidence="7">
    <location>
        <begin position="92"/>
        <end position="113"/>
    </location>
</feature>
<accession>A0A151ALT2</accession>
<dbReference type="Gene3D" id="1.10.3720.10">
    <property type="entry name" value="MetI-like"/>
    <property type="match status" value="1"/>
</dbReference>
<dbReference type="PROSITE" id="PS50928">
    <property type="entry name" value="ABC_TM1"/>
    <property type="match status" value="1"/>
</dbReference>
<dbReference type="GO" id="GO:0005886">
    <property type="term" value="C:plasma membrane"/>
    <property type="evidence" value="ECO:0007669"/>
    <property type="project" value="UniProtKB-SubCell"/>
</dbReference>
<evidence type="ECO:0000256" key="4">
    <source>
        <dbReference type="ARBA" id="ARBA00022692"/>
    </source>
</evidence>
<keyword evidence="2 7" id="KW-0813">Transport</keyword>